<accession>A0A1M4Y0V3</accession>
<dbReference type="STRING" id="1416778.SAMN05443633_102477"/>
<evidence type="ECO:0000313" key="2">
    <source>
        <dbReference type="Proteomes" id="UP000184518"/>
    </source>
</evidence>
<sequence>MEKNQLLKLIYEEIDFVEGEIKEDKIIWKDIFGGENSVSKFNIVFRNNQYAWYEMNEVGNDKLKIKINPNFILEWKVPVNSMGVSYRGCRFIDFCHNFLILVYADKHRDQLVFINTETFTLDKIRLDLERFRVELKSDELVIKDFLSGSHRYLIRIGDGNFTKQVITS</sequence>
<dbReference type="EMBL" id="FQUT01000002">
    <property type="protein sequence ID" value="SHE99335.1"/>
    <property type="molecule type" value="Genomic_DNA"/>
</dbReference>
<dbReference type="AlphaFoldDB" id="A0A1M4Y0V3"/>
<dbReference type="RefSeq" id="WP_072954035.1">
    <property type="nucleotide sequence ID" value="NZ_FQUT01000002.1"/>
</dbReference>
<dbReference type="OrthoDB" id="1274653at2"/>
<dbReference type="Proteomes" id="UP000184518">
    <property type="component" value="Unassembled WGS sequence"/>
</dbReference>
<reference evidence="2" key="1">
    <citation type="submission" date="2016-11" db="EMBL/GenBank/DDBJ databases">
        <authorList>
            <person name="Varghese N."/>
            <person name="Submissions S."/>
        </authorList>
    </citation>
    <scope>NUCLEOTIDE SEQUENCE [LARGE SCALE GENOMIC DNA]</scope>
    <source>
        <strain evidence="2">DSM 27619</strain>
    </source>
</reference>
<name>A0A1M4Y0V3_9FLAO</name>
<organism evidence="1 2">
    <name type="scientific">Chryseobacterium arachidis</name>
    <dbReference type="NCBI Taxonomy" id="1416778"/>
    <lineage>
        <taxon>Bacteria</taxon>
        <taxon>Pseudomonadati</taxon>
        <taxon>Bacteroidota</taxon>
        <taxon>Flavobacteriia</taxon>
        <taxon>Flavobacteriales</taxon>
        <taxon>Weeksellaceae</taxon>
        <taxon>Chryseobacterium group</taxon>
        <taxon>Chryseobacterium</taxon>
    </lineage>
</organism>
<evidence type="ECO:0000313" key="1">
    <source>
        <dbReference type="EMBL" id="SHE99335.1"/>
    </source>
</evidence>
<proteinExistence type="predicted"/>
<protein>
    <submittedName>
        <fullName evidence="1">Uncharacterized protein</fullName>
    </submittedName>
</protein>
<gene>
    <name evidence="1" type="ORF">SAMN05443633_102477</name>
</gene>
<keyword evidence="2" id="KW-1185">Reference proteome</keyword>